<dbReference type="Proteomes" id="UP000515928">
    <property type="component" value="Chromosome"/>
</dbReference>
<keyword evidence="1" id="KW-1133">Transmembrane helix</keyword>
<evidence type="ECO:0000313" key="2">
    <source>
        <dbReference type="EMBL" id="QNN59895.1"/>
    </source>
</evidence>
<evidence type="ECO:0000256" key="1">
    <source>
        <dbReference type="SAM" id="Phobius"/>
    </source>
</evidence>
<reference evidence="2 3" key="1">
    <citation type="submission" date="2020-08" db="EMBL/GenBank/DDBJ databases">
        <title>Genome sequence of Erysipelothrix inopinata DSM 15511T.</title>
        <authorList>
            <person name="Hyun D.-W."/>
            <person name="Bae J.-W."/>
        </authorList>
    </citation>
    <scope>NUCLEOTIDE SEQUENCE [LARGE SCALE GENOMIC DNA]</scope>
    <source>
        <strain evidence="2 3">DSM 15511</strain>
    </source>
</reference>
<dbReference type="AlphaFoldDB" id="A0A7G9RWC0"/>
<name>A0A7G9RWC0_9FIRM</name>
<keyword evidence="1" id="KW-0472">Membrane</keyword>
<proteinExistence type="predicted"/>
<sequence>MSDKKTHYEEDGKVIDVEIISEEEVEDFDNYDHLDEGEYVFYEETDEDDAPTEEIIIESETKKTKNKKTKKVKNKKDKKSKGAKNKMNTIIAIVVLCLVAGGTYFAWNRFFSKEKVDIFEYIEVKYTGVDGSAIAGIEPIDPMTNQDAKDLVDNAIFTFEPSNTGLKNGDKLTVKVKLNSEFEKEFNEKKKLASTSKEYTVDLYSEASTIDPFDGLVVDFSGKQGEGKASVDKSGVKAPDAATKNILSNVEYVVSKDSKLNQGDTVEVSLKYNEAVRKELKAKNMSFKTEKKNYIVEGLAVSPESVKDIENVNDLSKSALDALKNKHAEKGLKAENYQKSLTCYAQTPKLQSNAYDELNGTAFSDGTLMFVYTYQLDGKTYADNMGYTNIVYNNGKIDQNAKILTSPKQEKASLEKIQGELNTNGFKCD</sequence>
<accession>A0A7G9RWC0</accession>
<feature type="transmembrane region" description="Helical" evidence="1">
    <location>
        <begin position="87"/>
        <end position="107"/>
    </location>
</feature>
<keyword evidence="1" id="KW-0812">Transmembrane</keyword>
<evidence type="ECO:0000313" key="3">
    <source>
        <dbReference type="Proteomes" id="UP000515928"/>
    </source>
</evidence>
<keyword evidence="3" id="KW-1185">Reference proteome</keyword>
<dbReference type="RefSeq" id="WP_187533029.1">
    <property type="nucleotide sequence ID" value="NZ_CBCSHU010000002.1"/>
</dbReference>
<gene>
    <name evidence="2" type="ORF">H9L01_05745</name>
</gene>
<dbReference type="EMBL" id="CP060715">
    <property type="protein sequence ID" value="QNN59895.1"/>
    <property type="molecule type" value="Genomic_DNA"/>
</dbReference>
<organism evidence="2 3">
    <name type="scientific">Erysipelothrix inopinata</name>
    <dbReference type="NCBI Taxonomy" id="225084"/>
    <lineage>
        <taxon>Bacteria</taxon>
        <taxon>Bacillati</taxon>
        <taxon>Bacillota</taxon>
        <taxon>Erysipelotrichia</taxon>
        <taxon>Erysipelotrichales</taxon>
        <taxon>Erysipelotrichaceae</taxon>
        <taxon>Erysipelothrix</taxon>
    </lineage>
</organism>
<dbReference type="KEGG" id="eio:H9L01_05745"/>
<protein>
    <submittedName>
        <fullName evidence="2">Uncharacterized protein</fullName>
    </submittedName>
</protein>